<dbReference type="SUPFAM" id="SSF54909">
    <property type="entry name" value="Dimeric alpha+beta barrel"/>
    <property type="match status" value="1"/>
</dbReference>
<evidence type="ECO:0000313" key="3">
    <source>
        <dbReference type="EMBL" id="OUZ33266.1"/>
    </source>
</evidence>
<dbReference type="Pfam" id="PF03795">
    <property type="entry name" value="YCII"/>
    <property type="match status" value="1"/>
</dbReference>
<protein>
    <recommendedName>
        <fullName evidence="2">YCII-related domain-containing protein</fullName>
    </recommendedName>
</protein>
<dbReference type="PANTHER" id="PTHR37828:SF1">
    <property type="entry name" value="YCII-RELATED DOMAIN-CONTAINING PROTEIN"/>
    <property type="match status" value="1"/>
</dbReference>
<dbReference type="EMBL" id="NIBQ01000002">
    <property type="protein sequence ID" value="OUZ33266.1"/>
    <property type="molecule type" value="Genomic_DNA"/>
</dbReference>
<keyword evidence="5" id="KW-1185">Reference proteome</keyword>
<dbReference type="Gene3D" id="3.30.70.1060">
    <property type="entry name" value="Dimeric alpha+beta barrel"/>
    <property type="match status" value="1"/>
</dbReference>
<name>A0A200J7S1_9ENTE</name>
<dbReference type="Proteomes" id="UP000196151">
    <property type="component" value="Chromosome"/>
</dbReference>
<dbReference type="InterPro" id="IPR011008">
    <property type="entry name" value="Dimeric_a/b-barrel"/>
</dbReference>
<reference evidence="3" key="1">
    <citation type="submission" date="2017-05" db="EMBL/GenBank/DDBJ databases">
        <title>The Genome Sequence of Enterococcus sp. 9D6_DIV0238.</title>
        <authorList>
            <consortium name="The Broad Institute Genomics Platform"/>
            <consortium name="The Broad Institute Genomic Center for Infectious Diseases"/>
            <person name="Earl A."/>
            <person name="Manson A."/>
            <person name="Schwartman J."/>
            <person name="Gilmore M."/>
            <person name="Abouelleil A."/>
            <person name="Cao P."/>
            <person name="Chapman S."/>
            <person name="Cusick C."/>
            <person name="Shea T."/>
            <person name="Young S."/>
            <person name="Neafsey D."/>
            <person name="Nusbaum C."/>
            <person name="Birren B."/>
        </authorList>
    </citation>
    <scope>NUCLEOTIDE SEQUENCE [LARGE SCALE GENOMIC DNA]</scope>
    <source>
        <strain evidence="3">9D6_DIV0238</strain>
    </source>
</reference>
<feature type="domain" description="YCII-related" evidence="2">
    <location>
        <begin position="4"/>
        <end position="84"/>
    </location>
</feature>
<organism evidence="3">
    <name type="scientific">Candidatus Enterococcus dunnyi</name>
    <dbReference type="NCBI Taxonomy" id="1834192"/>
    <lineage>
        <taxon>Bacteria</taxon>
        <taxon>Bacillati</taxon>
        <taxon>Bacillota</taxon>
        <taxon>Bacilli</taxon>
        <taxon>Lactobacillales</taxon>
        <taxon>Enterococcaceae</taxon>
        <taxon>Enterococcus</taxon>
    </lineage>
</organism>
<evidence type="ECO:0000259" key="2">
    <source>
        <dbReference type="Pfam" id="PF03795"/>
    </source>
</evidence>
<gene>
    <name evidence="4" type="ORF">A5889_001103</name>
    <name evidence="3" type="ORF">A5889_001976</name>
</gene>
<evidence type="ECO:0000313" key="4">
    <source>
        <dbReference type="EMBL" id="WYJ93602.1"/>
    </source>
</evidence>
<proteinExistence type="inferred from homology"/>
<sequence length="102" mass="11966">MTKMYVMNLSYQKPITEVEKYLEAHNEYLKKFYSAGNFICSGRKNPRTGGMIIGTFKSIEEANKAIEEDPFYQNKIAKYDITEFIPTKMNTNYLTLKNCQKR</sequence>
<evidence type="ECO:0000313" key="5">
    <source>
        <dbReference type="Proteomes" id="UP000196151"/>
    </source>
</evidence>
<dbReference type="AlphaFoldDB" id="A0A200J7S1"/>
<accession>A0A200J7S1</accession>
<evidence type="ECO:0000256" key="1">
    <source>
        <dbReference type="ARBA" id="ARBA00007689"/>
    </source>
</evidence>
<reference evidence="4" key="2">
    <citation type="submission" date="2017-05" db="EMBL/GenBank/DDBJ databases">
        <authorList>
            <consortium name="The Broad Institute Genomics Platform"/>
            <consortium name="The Broad Institute Genomic Center for Infectious Diseases"/>
            <person name="Earl A."/>
            <person name="Manson A."/>
            <person name="Schwartman J."/>
            <person name="Gilmore M."/>
            <person name="Abouelleil A."/>
            <person name="Cao P."/>
            <person name="Chapman S."/>
            <person name="Cusick C."/>
            <person name="Shea T."/>
            <person name="Young S."/>
            <person name="Neafsey D."/>
            <person name="Nusbaum C."/>
            <person name="Birren B."/>
        </authorList>
    </citation>
    <scope>NUCLEOTIDE SEQUENCE</scope>
    <source>
        <strain evidence="4">9D6_DIV0238</strain>
    </source>
</reference>
<dbReference type="InterPro" id="IPR005545">
    <property type="entry name" value="YCII"/>
</dbReference>
<comment type="similarity">
    <text evidence="1">Belongs to the YciI family.</text>
</comment>
<dbReference type="EMBL" id="CP147246">
    <property type="protein sequence ID" value="WYJ93602.1"/>
    <property type="molecule type" value="Genomic_DNA"/>
</dbReference>
<dbReference type="PANTHER" id="PTHR37828">
    <property type="entry name" value="GSR2449 PROTEIN"/>
    <property type="match status" value="1"/>
</dbReference>
<reference evidence="4" key="3">
    <citation type="submission" date="2024-03" db="EMBL/GenBank/DDBJ databases">
        <title>The Genome Sequence of Enterococcus sp. DIV0238c.</title>
        <authorList>
            <consortium name="The Broad Institute Genomics Platform"/>
            <consortium name="The Broad Institute Microbial Omics Core"/>
            <consortium name="The Broad Institute Genomic Center for Infectious Diseases"/>
            <person name="Earl A."/>
            <person name="Manson A."/>
            <person name="Gilmore M."/>
            <person name="Schwartman J."/>
            <person name="Shea T."/>
            <person name="Abouelleil A."/>
            <person name="Cao P."/>
            <person name="Chapman S."/>
            <person name="Cusick C."/>
            <person name="Young S."/>
            <person name="Neafsey D."/>
            <person name="Nusbaum C."/>
            <person name="Birren B."/>
        </authorList>
    </citation>
    <scope>NUCLEOTIDE SEQUENCE</scope>
    <source>
        <strain evidence="4">9D6_DIV0238</strain>
    </source>
</reference>